<dbReference type="GO" id="GO:0051302">
    <property type="term" value="P:regulation of cell division"/>
    <property type="evidence" value="ECO:0007669"/>
    <property type="project" value="TreeGrafter"/>
</dbReference>
<dbReference type="STRING" id="493475.GARC_4016"/>
<dbReference type="GO" id="GO:0005524">
    <property type="term" value="F:ATP binding"/>
    <property type="evidence" value="ECO:0007669"/>
    <property type="project" value="UniProtKB-KW"/>
</dbReference>
<dbReference type="PROSITE" id="PS51459">
    <property type="entry name" value="FIDO"/>
    <property type="match status" value="1"/>
</dbReference>
<dbReference type="PANTHER" id="PTHR39560">
    <property type="entry name" value="PROTEIN ADENYLYLTRANSFERASE FIC-RELATED"/>
    <property type="match status" value="1"/>
</dbReference>
<dbReference type="Proteomes" id="UP000006327">
    <property type="component" value="Unassembled WGS sequence"/>
</dbReference>
<proteinExistence type="predicted"/>
<evidence type="ECO:0000256" key="2">
    <source>
        <dbReference type="ARBA" id="ARBA00022695"/>
    </source>
</evidence>
<keyword evidence="2" id="KW-0548">Nucleotidyltransferase</keyword>
<evidence type="ECO:0000256" key="5">
    <source>
        <dbReference type="ARBA" id="ARBA00034531"/>
    </source>
</evidence>
<dbReference type="Gene3D" id="1.10.3290.10">
    <property type="entry name" value="Fido-like domain"/>
    <property type="match status" value="1"/>
</dbReference>
<evidence type="ECO:0000256" key="3">
    <source>
        <dbReference type="ARBA" id="ARBA00022741"/>
    </source>
</evidence>
<evidence type="ECO:0000313" key="9">
    <source>
        <dbReference type="EMBL" id="GAC20963.1"/>
    </source>
</evidence>
<gene>
    <name evidence="9" type="primary">fic</name>
    <name evidence="9" type="ORF">GARC_4016</name>
</gene>
<organism evidence="9 10">
    <name type="scientific">Paraglaciecola arctica BSs20135</name>
    <dbReference type="NCBI Taxonomy" id="493475"/>
    <lineage>
        <taxon>Bacteria</taxon>
        <taxon>Pseudomonadati</taxon>
        <taxon>Pseudomonadota</taxon>
        <taxon>Gammaproteobacteria</taxon>
        <taxon>Alteromonadales</taxon>
        <taxon>Alteromonadaceae</taxon>
        <taxon>Paraglaciecola</taxon>
    </lineage>
</organism>
<feature type="domain" description="Fido" evidence="8">
    <location>
        <begin position="57"/>
        <end position="192"/>
    </location>
</feature>
<keyword evidence="10" id="KW-1185">Reference proteome</keyword>
<protein>
    <recommendedName>
        <fullName evidence="5">protein adenylyltransferase</fullName>
        <ecNumber evidence="5">2.7.7.108</ecNumber>
    </recommendedName>
</protein>
<comment type="catalytic activity">
    <reaction evidence="6">
        <text>L-threonyl-[protein] + ATP = 3-O-(5'-adenylyl)-L-threonyl-[protein] + diphosphate</text>
        <dbReference type="Rhea" id="RHEA:54292"/>
        <dbReference type="Rhea" id="RHEA-COMP:11060"/>
        <dbReference type="Rhea" id="RHEA-COMP:13847"/>
        <dbReference type="ChEBI" id="CHEBI:30013"/>
        <dbReference type="ChEBI" id="CHEBI:30616"/>
        <dbReference type="ChEBI" id="CHEBI:33019"/>
        <dbReference type="ChEBI" id="CHEBI:138113"/>
        <dbReference type="EC" id="2.7.7.108"/>
    </reaction>
</comment>
<dbReference type="PANTHER" id="PTHR39560:SF1">
    <property type="entry name" value="PROTEIN ADENYLYLTRANSFERASE FIC-RELATED"/>
    <property type="match status" value="1"/>
</dbReference>
<dbReference type="GO" id="GO:0070733">
    <property type="term" value="F:AMPylase activity"/>
    <property type="evidence" value="ECO:0007669"/>
    <property type="project" value="UniProtKB-EC"/>
</dbReference>
<dbReference type="InterPro" id="IPR036597">
    <property type="entry name" value="Fido-like_dom_sf"/>
</dbReference>
<sequence>MRDKYGVSQDNYCYPNSDVLKNKLNILDDATLEDAELAFTAVRYTEYSSAISSINSFNLAHLKTLHQQLFQDVFEWAGKIRTVDISKGLTRFCTCQRIEQEATKQFSRLPLLIKINSTEELITVIADIFCELNIIHPFREGNGRTQRFFFEELFFFLGLNVEWPDITKDKWVEANIQGYNGDLKPFVQILTDATS</sequence>
<dbReference type="EC" id="2.7.7.108" evidence="5"/>
<dbReference type="EMBL" id="BAEO01000058">
    <property type="protein sequence ID" value="GAC20963.1"/>
    <property type="molecule type" value="Genomic_DNA"/>
</dbReference>
<comment type="caution">
    <text evidence="9">The sequence shown here is derived from an EMBL/GenBank/DDBJ whole genome shotgun (WGS) entry which is preliminary data.</text>
</comment>
<dbReference type="AlphaFoldDB" id="K6YW65"/>
<evidence type="ECO:0000259" key="8">
    <source>
        <dbReference type="PROSITE" id="PS51459"/>
    </source>
</evidence>
<dbReference type="OrthoDB" id="9807853at2"/>
<dbReference type="Pfam" id="PF02661">
    <property type="entry name" value="Fic"/>
    <property type="match status" value="1"/>
</dbReference>
<evidence type="ECO:0000256" key="6">
    <source>
        <dbReference type="ARBA" id="ARBA00047939"/>
    </source>
</evidence>
<evidence type="ECO:0000256" key="1">
    <source>
        <dbReference type="ARBA" id="ARBA00022679"/>
    </source>
</evidence>
<dbReference type="RefSeq" id="WP_007623428.1">
    <property type="nucleotide sequence ID" value="NZ_BAEO01000058.1"/>
</dbReference>
<evidence type="ECO:0000256" key="7">
    <source>
        <dbReference type="ARBA" id="ARBA00048696"/>
    </source>
</evidence>
<keyword evidence="1" id="KW-0808">Transferase</keyword>
<keyword evidence="3" id="KW-0547">Nucleotide-binding</keyword>
<dbReference type="eggNOG" id="COG2184">
    <property type="taxonomic scope" value="Bacteria"/>
</dbReference>
<keyword evidence="4" id="KW-0067">ATP-binding</keyword>
<dbReference type="SUPFAM" id="SSF140931">
    <property type="entry name" value="Fic-like"/>
    <property type="match status" value="1"/>
</dbReference>
<dbReference type="InterPro" id="IPR003812">
    <property type="entry name" value="Fido"/>
</dbReference>
<reference evidence="9 10" key="1">
    <citation type="journal article" date="2017" name="Antonie Van Leeuwenhoek">
        <title>Rhizobium rhizosphaerae sp. nov., a novel species isolated from rice rhizosphere.</title>
        <authorList>
            <person name="Zhao J.J."/>
            <person name="Zhang J."/>
            <person name="Zhang R.J."/>
            <person name="Zhang C.W."/>
            <person name="Yin H.Q."/>
            <person name="Zhang X.X."/>
        </authorList>
    </citation>
    <scope>NUCLEOTIDE SEQUENCE [LARGE SCALE GENOMIC DNA]</scope>
    <source>
        <strain evidence="9 10">BSs20135</strain>
    </source>
</reference>
<evidence type="ECO:0000313" key="10">
    <source>
        <dbReference type="Proteomes" id="UP000006327"/>
    </source>
</evidence>
<comment type="catalytic activity">
    <reaction evidence="7">
        <text>L-tyrosyl-[protein] + ATP = O-(5'-adenylyl)-L-tyrosyl-[protein] + diphosphate</text>
        <dbReference type="Rhea" id="RHEA:54288"/>
        <dbReference type="Rhea" id="RHEA-COMP:10136"/>
        <dbReference type="Rhea" id="RHEA-COMP:13846"/>
        <dbReference type="ChEBI" id="CHEBI:30616"/>
        <dbReference type="ChEBI" id="CHEBI:33019"/>
        <dbReference type="ChEBI" id="CHEBI:46858"/>
        <dbReference type="ChEBI" id="CHEBI:83624"/>
        <dbReference type="EC" id="2.7.7.108"/>
    </reaction>
</comment>
<accession>K6YW65</accession>
<name>K6YW65_9ALTE</name>
<evidence type="ECO:0000256" key="4">
    <source>
        <dbReference type="ARBA" id="ARBA00022840"/>
    </source>
</evidence>